<reference evidence="1 2" key="1">
    <citation type="submission" date="2018-08" db="EMBL/GenBank/DDBJ databases">
        <title>Hydrogenophaga sp. LA-38 isolated from sludge.</title>
        <authorList>
            <person name="Im W.-T."/>
        </authorList>
    </citation>
    <scope>NUCLEOTIDE SEQUENCE [LARGE SCALE GENOMIC DNA]</scope>
    <source>
        <strain evidence="1 2">LA-38</strain>
    </source>
</reference>
<keyword evidence="2" id="KW-1185">Reference proteome</keyword>
<evidence type="ECO:0000313" key="2">
    <source>
        <dbReference type="Proteomes" id="UP000261931"/>
    </source>
</evidence>
<name>A0A372EIF6_9BURK</name>
<accession>A0A372EIF6</accession>
<proteinExistence type="predicted"/>
<gene>
    <name evidence="1" type="ORF">DY262_13560</name>
</gene>
<protein>
    <submittedName>
        <fullName evidence="1">Uncharacterized protein</fullName>
    </submittedName>
</protein>
<comment type="caution">
    <text evidence="1">The sequence shown here is derived from an EMBL/GenBank/DDBJ whole genome shotgun (WGS) entry which is preliminary data.</text>
</comment>
<dbReference type="AlphaFoldDB" id="A0A372EIF6"/>
<dbReference type="Proteomes" id="UP000261931">
    <property type="component" value="Unassembled WGS sequence"/>
</dbReference>
<organism evidence="1 2">
    <name type="scientific">Hydrogenophaga borbori</name>
    <dbReference type="NCBI Taxonomy" id="2294117"/>
    <lineage>
        <taxon>Bacteria</taxon>
        <taxon>Pseudomonadati</taxon>
        <taxon>Pseudomonadota</taxon>
        <taxon>Betaproteobacteria</taxon>
        <taxon>Burkholderiales</taxon>
        <taxon>Comamonadaceae</taxon>
        <taxon>Hydrogenophaga</taxon>
    </lineage>
</organism>
<evidence type="ECO:0000313" key="1">
    <source>
        <dbReference type="EMBL" id="RFP78323.1"/>
    </source>
</evidence>
<dbReference type="EMBL" id="QVLS01000007">
    <property type="protein sequence ID" value="RFP78323.1"/>
    <property type="molecule type" value="Genomic_DNA"/>
</dbReference>
<sequence>MDEIPRYAQEKSILACMMLINFHLPRSTHHLDARFNLLADALPSGNSGEEWPPELRDFRVLCIQQAWRHIHLLRSEQYRRDQPLNKRAGVPLPNRVRRALNRIATKLNAHAGQDAFYHLPEAMVPPPYTIEQLKSPLLLPPDFLARFRAGRQPSTRQEQAQASVLWARPAWRTPGRNAPGLPMPGEAAPARALAPAIAWGPIELVAAAVQANPTILISDGMGRFLNAFLWAGDNAERMRCLQQQSTATHVELLRLVFWLVAAGVAREMAECSPHIPELQAAYDDLLRQY</sequence>